<dbReference type="Proteomes" id="UP000241769">
    <property type="component" value="Unassembled WGS sequence"/>
</dbReference>
<dbReference type="InParanoid" id="A0A2P6MX42"/>
<organism evidence="2 3">
    <name type="scientific">Planoprotostelium fungivorum</name>
    <dbReference type="NCBI Taxonomy" id="1890364"/>
    <lineage>
        <taxon>Eukaryota</taxon>
        <taxon>Amoebozoa</taxon>
        <taxon>Evosea</taxon>
        <taxon>Variosea</taxon>
        <taxon>Cavosteliida</taxon>
        <taxon>Cavosteliaceae</taxon>
        <taxon>Planoprotostelium</taxon>
    </lineage>
</organism>
<evidence type="ECO:0000313" key="2">
    <source>
        <dbReference type="EMBL" id="PRP76226.1"/>
    </source>
</evidence>
<keyword evidence="3" id="KW-1185">Reference proteome</keyword>
<evidence type="ECO:0000256" key="1">
    <source>
        <dbReference type="SAM" id="MobiDB-lite"/>
    </source>
</evidence>
<accession>A0A2P6MX42</accession>
<feature type="non-terminal residue" evidence="2">
    <location>
        <position position="1"/>
    </location>
</feature>
<name>A0A2P6MX42_9EUKA</name>
<comment type="caution">
    <text evidence="2">The sequence shown here is derived from an EMBL/GenBank/DDBJ whole genome shotgun (WGS) entry which is preliminary data.</text>
</comment>
<feature type="compositionally biased region" description="Low complexity" evidence="1">
    <location>
        <begin position="155"/>
        <end position="169"/>
    </location>
</feature>
<dbReference type="EMBL" id="MDYQ01000339">
    <property type="protein sequence ID" value="PRP76226.1"/>
    <property type="molecule type" value="Genomic_DNA"/>
</dbReference>
<reference evidence="2 3" key="1">
    <citation type="journal article" date="2018" name="Genome Biol. Evol.">
        <title>Multiple Roots of Fruiting Body Formation in Amoebozoa.</title>
        <authorList>
            <person name="Hillmann F."/>
            <person name="Forbes G."/>
            <person name="Novohradska S."/>
            <person name="Ferling I."/>
            <person name="Riege K."/>
            <person name="Groth M."/>
            <person name="Westermann M."/>
            <person name="Marz M."/>
            <person name="Spaller T."/>
            <person name="Winckler T."/>
            <person name="Schaap P."/>
            <person name="Glockner G."/>
        </authorList>
    </citation>
    <scope>NUCLEOTIDE SEQUENCE [LARGE SCALE GENOMIC DNA]</scope>
    <source>
        <strain evidence="2 3">Jena</strain>
    </source>
</reference>
<evidence type="ECO:0000313" key="3">
    <source>
        <dbReference type="Proteomes" id="UP000241769"/>
    </source>
</evidence>
<sequence>FNISCRFVELFTTNHSLPTAFQTLSRVLDVFNASAPYGACDMIQSHLGVSRYEVVYPCEFESSNWSLSLACAVGGGFPPDSNRERKGQTLKQEAGLYHSAIGAPDMYSQNSLQDPKIVNFGAKICASPVSMNTLTQKMKEPLLMNTVDPPSTCGETPPSRRTTTPSERSLSGRRHPKKDCSRKDSLFGYLALTALHFIS</sequence>
<gene>
    <name evidence="2" type="ORF">PROFUN_15311</name>
</gene>
<feature type="region of interest" description="Disordered" evidence="1">
    <location>
        <begin position="147"/>
        <end position="180"/>
    </location>
</feature>
<proteinExistence type="predicted"/>
<protein>
    <submittedName>
        <fullName evidence="2">Uncharacterized protein</fullName>
    </submittedName>
</protein>
<dbReference type="AlphaFoldDB" id="A0A2P6MX42"/>